<organism evidence="1 2">
    <name type="scientific">Candidatus Merdibacter merdavium</name>
    <dbReference type="NCBI Taxonomy" id="2838692"/>
    <lineage>
        <taxon>Bacteria</taxon>
        <taxon>Bacillati</taxon>
        <taxon>Bacillota</taxon>
        <taxon>Erysipelotrichia</taxon>
        <taxon>Erysipelotrichales</taxon>
        <taxon>Erysipelotrichaceae</taxon>
        <taxon>Merdibacter</taxon>
    </lineage>
</organism>
<dbReference type="SFLD" id="SFLDG01140">
    <property type="entry name" value="C2.B:_Phosphomannomutase_and_P"/>
    <property type="match status" value="1"/>
</dbReference>
<dbReference type="AlphaFoldDB" id="A0A9D2NPJ6"/>
<dbReference type="GO" id="GO:0005829">
    <property type="term" value="C:cytosol"/>
    <property type="evidence" value="ECO:0007669"/>
    <property type="project" value="TreeGrafter"/>
</dbReference>
<dbReference type="InterPro" id="IPR023214">
    <property type="entry name" value="HAD_sf"/>
</dbReference>
<sequence>MRNHIKIIFFDIDGTLIDMKRKVISERTVETLRRLQQNGIKICVATGRPPISLPDFHGARFDAFLTFNGSFCYTEDKVIYRNPIPNEDVHLIINNAAAIHRPVSIATAKRMSANGKDQDLIDYYAISRQEVTVSDDFAQLADQEIYQIMMGCYPEEYPKVMKNVRHAKIAAWWDRAVDIIPASGGKGIGVHKILEYYQLNKDEAAAFGDGDNDIEMLQAVGTGIAMANASDRLKQIADDQCGHVREDGVSTYCMSHGLI</sequence>
<dbReference type="NCBIfam" id="TIGR00099">
    <property type="entry name" value="Cof-subfamily"/>
    <property type="match status" value="1"/>
</dbReference>
<dbReference type="PROSITE" id="PS01229">
    <property type="entry name" value="COF_2"/>
    <property type="match status" value="1"/>
</dbReference>
<accession>A0A9D2NPJ6</accession>
<evidence type="ECO:0000313" key="2">
    <source>
        <dbReference type="Proteomes" id="UP000823896"/>
    </source>
</evidence>
<dbReference type="Pfam" id="PF08282">
    <property type="entry name" value="Hydrolase_3"/>
    <property type="match status" value="1"/>
</dbReference>
<dbReference type="PANTHER" id="PTHR10000:SF25">
    <property type="entry name" value="PHOSPHATASE YKRA-RELATED"/>
    <property type="match status" value="1"/>
</dbReference>
<dbReference type="InterPro" id="IPR036412">
    <property type="entry name" value="HAD-like_sf"/>
</dbReference>
<dbReference type="SUPFAM" id="SSF56784">
    <property type="entry name" value="HAD-like"/>
    <property type="match status" value="1"/>
</dbReference>
<dbReference type="GO" id="GO:0016791">
    <property type="term" value="F:phosphatase activity"/>
    <property type="evidence" value="ECO:0007669"/>
    <property type="project" value="UniProtKB-ARBA"/>
</dbReference>
<dbReference type="GO" id="GO:0000287">
    <property type="term" value="F:magnesium ion binding"/>
    <property type="evidence" value="ECO:0007669"/>
    <property type="project" value="TreeGrafter"/>
</dbReference>
<dbReference type="Gene3D" id="3.30.1240.10">
    <property type="match status" value="1"/>
</dbReference>
<gene>
    <name evidence="1" type="ORF">H9702_03125</name>
</gene>
<evidence type="ECO:0000313" key="1">
    <source>
        <dbReference type="EMBL" id="HJC36107.1"/>
    </source>
</evidence>
<dbReference type="InterPro" id="IPR006379">
    <property type="entry name" value="HAD-SF_hydro_IIB"/>
</dbReference>
<dbReference type="SFLD" id="SFLDS00003">
    <property type="entry name" value="Haloacid_Dehalogenase"/>
    <property type="match status" value="1"/>
</dbReference>
<dbReference type="NCBIfam" id="TIGR01484">
    <property type="entry name" value="HAD-SF-IIB"/>
    <property type="match status" value="1"/>
</dbReference>
<dbReference type="PANTHER" id="PTHR10000">
    <property type="entry name" value="PHOSPHOSERINE PHOSPHATASE"/>
    <property type="match status" value="1"/>
</dbReference>
<reference evidence="1" key="1">
    <citation type="journal article" date="2021" name="PeerJ">
        <title>Extensive microbial diversity within the chicken gut microbiome revealed by metagenomics and culture.</title>
        <authorList>
            <person name="Gilroy R."/>
            <person name="Ravi A."/>
            <person name="Getino M."/>
            <person name="Pursley I."/>
            <person name="Horton D.L."/>
            <person name="Alikhan N.F."/>
            <person name="Baker D."/>
            <person name="Gharbi K."/>
            <person name="Hall N."/>
            <person name="Watson M."/>
            <person name="Adriaenssens E.M."/>
            <person name="Foster-Nyarko E."/>
            <person name="Jarju S."/>
            <person name="Secka A."/>
            <person name="Antonio M."/>
            <person name="Oren A."/>
            <person name="Chaudhuri R.R."/>
            <person name="La Ragione R."/>
            <person name="Hildebrand F."/>
            <person name="Pallen M.J."/>
        </authorList>
    </citation>
    <scope>NUCLEOTIDE SEQUENCE</scope>
    <source>
        <strain evidence="1">CHK187-11901</strain>
    </source>
</reference>
<dbReference type="EMBL" id="DWWM01000019">
    <property type="protein sequence ID" value="HJC36107.1"/>
    <property type="molecule type" value="Genomic_DNA"/>
</dbReference>
<reference evidence="1" key="2">
    <citation type="submission" date="2021-04" db="EMBL/GenBank/DDBJ databases">
        <authorList>
            <person name="Gilroy R."/>
        </authorList>
    </citation>
    <scope>NUCLEOTIDE SEQUENCE</scope>
    <source>
        <strain evidence="1">CHK187-11901</strain>
    </source>
</reference>
<dbReference type="Gene3D" id="3.40.50.1000">
    <property type="entry name" value="HAD superfamily/HAD-like"/>
    <property type="match status" value="1"/>
</dbReference>
<comment type="caution">
    <text evidence="1">The sequence shown here is derived from an EMBL/GenBank/DDBJ whole genome shotgun (WGS) entry which is preliminary data.</text>
</comment>
<protein>
    <submittedName>
        <fullName evidence="1">Cof-type HAD-IIB family hydrolase</fullName>
    </submittedName>
</protein>
<dbReference type="Proteomes" id="UP000823896">
    <property type="component" value="Unassembled WGS sequence"/>
</dbReference>
<dbReference type="InterPro" id="IPR000150">
    <property type="entry name" value="Cof"/>
</dbReference>
<proteinExistence type="predicted"/>
<keyword evidence="1" id="KW-0378">Hydrolase</keyword>
<name>A0A9D2NPJ6_9FIRM</name>